<gene>
    <name evidence="2" type="ORF">AGR4C_pa60059</name>
</gene>
<sequence length="388" mass="45215">MRLELAKSRQDYFLEMEMNDPSQLNEMATAGKKEDQTFANFSDLPVELRDHVTAFSEQSVENLRMVGRNFKRSADADPIERRVRQTATELAKLYGDRAFGGPWEANKRFTHAPDPETFIDNTTHLLKRIEPLRQILPKDHNLRKVAGFVVSHIEWSDPTSARETPVMRMSKLGSHLRDVFQHQQHFAIDIASTRLDRSAYRNRRYNPQGFKKPFTNEDVAAAKVLWHLRGEVNDVSKKGSPYREYGNLQNKISMLTADPDTKSFMEKEFHKLQVAQEKRRELRNERLQQLSLNMPNIQAIENRIEEVFKDTNYWDGQRSRRDAYTSQKRDVADIIEDIWDVRMSGPHQRLVNASKELSNETRRSVVNQRDARTDMIASRSQAPSSLER</sequence>
<evidence type="ECO:0000313" key="2">
    <source>
        <dbReference type="EMBL" id="CUX66055.1"/>
    </source>
</evidence>
<reference evidence="2 3" key="1">
    <citation type="submission" date="2016-01" db="EMBL/GenBank/DDBJ databases">
        <authorList>
            <person name="Oliw E.H."/>
        </authorList>
    </citation>
    <scope>NUCLEOTIDE SEQUENCE [LARGE SCALE GENOMIC DNA]</scope>
    <source>
        <strain evidence="2 3">Kerr 14</strain>
    </source>
</reference>
<evidence type="ECO:0000313" key="3">
    <source>
        <dbReference type="Proteomes" id="UP000191897"/>
    </source>
</evidence>
<organism evidence="2 3">
    <name type="scientific">Agrobacterium tumefaciens str. Kerr 14</name>
    <dbReference type="NCBI Taxonomy" id="1183424"/>
    <lineage>
        <taxon>Bacteria</taxon>
        <taxon>Pseudomonadati</taxon>
        <taxon>Pseudomonadota</taxon>
        <taxon>Alphaproteobacteria</taxon>
        <taxon>Hyphomicrobiales</taxon>
        <taxon>Rhizobiaceae</taxon>
        <taxon>Rhizobium/Agrobacterium group</taxon>
        <taxon>Agrobacterium</taxon>
        <taxon>Agrobacterium tumefaciens complex</taxon>
    </lineage>
</organism>
<name>A0A1S7SCZ8_AGRTU</name>
<proteinExistence type="predicted"/>
<dbReference type="Proteomes" id="UP000191897">
    <property type="component" value="Unassembled WGS sequence"/>
</dbReference>
<evidence type="ECO:0000256" key="1">
    <source>
        <dbReference type="SAM" id="MobiDB-lite"/>
    </source>
</evidence>
<dbReference type="EMBL" id="FBWC01000037">
    <property type="protein sequence ID" value="CUX66055.1"/>
    <property type="molecule type" value="Genomic_DNA"/>
</dbReference>
<dbReference type="AlphaFoldDB" id="A0A1S7SCZ8"/>
<feature type="compositionally biased region" description="Basic and acidic residues" evidence="1">
    <location>
        <begin position="357"/>
        <end position="373"/>
    </location>
</feature>
<feature type="region of interest" description="Disordered" evidence="1">
    <location>
        <begin position="353"/>
        <end position="388"/>
    </location>
</feature>
<protein>
    <submittedName>
        <fullName evidence="2">Uncharacterized protein</fullName>
    </submittedName>
</protein>
<accession>A0A1S7SCZ8</accession>
<feature type="compositionally biased region" description="Polar residues" evidence="1">
    <location>
        <begin position="378"/>
        <end position="388"/>
    </location>
</feature>